<keyword evidence="3" id="KW-0520">NAD</keyword>
<evidence type="ECO:0000256" key="3">
    <source>
        <dbReference type="ARBA" id="ARBA00023027"/>
    </source>
</evidence>
<dbReference type="GO" id="GO:0016491">
    <property type="term" value="F:oxidoreductase activity"/>
    <property type="evidence" value="ECO:0007669"/>
    <property type="project" value="UniProtKB-KW"/>
</dbReference>
<keyword evidence="2" id="KW-0560">Oxidoreductase</keyword>
<dbReference type="InterPro" id="IPR001509">
    <property type="entry name" value="Epimerase_deHydtase"/>
</dbReference>
<dbReference type="PANTHER" id="PTHR43103:SF5">
    <property type="entry name" value="4-EPIMERASE, PUTATIVE (AFU_ORTHOLOGUE AFUA_7G00360)-RELATED"/>
    <property type="match status" value="1"/>
</dbReference>
<comment type="similarity">
    <text evidence="1">Belongs to the NAD(P)-dependent epimerase/dehydratase family.</text>
</comment>
<dbReference type="Proteomes" id="UP000517523">
    <property type="component" value="Unassembled WGS sequence"/>
</dbReference>
<comment type="caution">
    <text evidence="5">The sequence shown here is derived from an EMBL/GenBank/DDBJ whole genome shotgun (WGS) entry which is preliminary data.</text>
</comment>
<evidence type="ECO:0000259" key="4">
    <source>
        <dbReference type="Pfam" id="PF01370"/>
    </source>
</evidence>
<proteinExistence type="inferred from homology"/>
<accession>A0A839TUX0</accession>
<gene>
    <name evidence="5" type="ORF">FHS19_005026</name>
</gene>
<sequence length="287" mass="31616">MMKQIVVTGSEGKLGHYVVQELNHAGYRVIGTDARPASGRNRYARYVQGDLTQLGEVYGILAESDAVVHLAAVPNPINFSPERIFANNVMATYNILEAASKLGIQRVVFGSSESAYGFCWAKHPFPPHTLPVDEEHVLLPQESYGLSKQVNEQTGDMFARRTGMEIYALRFSLILAPNEYDREIAAFGDTARHHRILWSYVDARDAASACRLALEAAGHGRAEACRLNITSSDLLSDASVSELAAKYYPQVPFPGKDPDKLTALVSNARAKSVLNWEPAHSWRNAGR</sequence>
<dbReference type="AlphaFoldDB" id="A0A839TUX0"/>
<feature type="domain" description="NAD-dependent epimerase/dehydratase" evidence="4">
    <location>
        <begin position="5"/>
        <end position="219"/>
    </location>
</feature>
<dbReference type="EMBL" id="JACHXJ010000004">
    <property type="protein sequence ID" value="MBB3130321.1"/>
    <property type="molecule type" value="Genomic_DNA"/>
</dbReference>
<dbReference type="PANTHER" id="PTHR43103">
    <property type="entry name" value="NUCLEOSIDE-DIPHOSPHATE-SUGAR EPIMERASE"/>
    <property type="match status" value="1"/>
</dbReference>
<evidence type="ECO:0000313" key="5">
    <source>
        <dbReference type="EMBL" id="MBB3130321.1"/>
    </source>
</evidence>
<dbReference type="Pfam" id="PF01370">
    <property type="entry name" value="Epimerase"/>
    <property type="match status" value="1"/>
</dbReference>
<dbReference type="SUPFAM" id="SSF51735">
    <property type="entry name" value="NAD(P)-binding Rossmann-fold domains"/>
    <property type="match status" value="1"/>
</dbReference>
<evidence type="ECO:0000313" key="6">
    <source>
        <dbReference type="Proteomes" id="UP000517523"/>
    </source>
</evidence>
<organism evidence="5 6">
    <name type="scientific">Paenibacillus rhizosphaerae</name>
    <dbReference type="NCBI Taxonomy" id="297318"/>
    <lineage>
        <taxon>Bacteria</taxon>
        <taxon>Bacillati</taxon>
        <taxon>Bacillota</taxon>
        <taxon>Bacilli</taxon>
        <taxon>Bacillales</taxon>
        <taxon>Paenibacillaceae</taxon>
        <taxon>Paenibacillus</taxon>
    </lineage>
</organism>
<dbReference type="Gene3D" id="3.40.50.720">
    <property type="entry name" value="NAD(P)-binding Rossmann-like Domain"/>
    <property type="match status" value="1"/>
</dbReference>
<dbReference type="InterPro" id="IPR036291">
    <property type="entry name" value="NAD(P)-bd_dom_sf"/>
</dbReference>
<evidence type="ECO:0000256" key="2">
    <source>
        <dbReference type="ARBA" id="ARBA00023002"/>
    </source>
</evidence>
<dbReference type="RefSeq" id="WP_246426788.1">
    <property type="nucleotide sequence ID" value="NZ_JACHXJ010000004.1"/>
</dbReference>
<name>A0A839TUX0_9BACL</name>
<protein>
    <submittedName>
        <fullName evidence="5">Nucleoside-diphosphate-sugar epimerase</fullName>
    </submittedName>
</protein>
<reference evidence="5 6" key="1">
    <citation type="submission" date="2020-08" db="EMBL/GenBank/DDBJ databases">
        <title>Genomic Encyclopedia of Type Strains, Phase III (KMG-III): the genomes of soil and plant-associated and newly described type strains.</title>
        <authorList>
            <person name="Whitman W."/>
        </authorList>
    </citation>
    <scope>NUCLEOTIDE SEQUENCE [LARGE SCALE GENOMIC DNA]</scope>
    <source>
        <strain evidence="5 6">CECT 5831</strain>
    </source>
</reference>
<evidence type="ECO:0000256" key="1">
    <source>
        <dbReference type="ARBA" id="ARBA00007637"/>
    </source>
</evidence>